<dbReference type="RefSeq" id="WP_009318206.1">
    <property type="nucleotide sequence ID" value="NZ_KI440780.1"/>
</dbReference>
<evidence type="ECO:0000313" key="1">
    <source>
        <dbReference type="EMBL" id="RKT58927.1"/>
    </source>
</evidence>
<proteinExistence type="predicted"/>
<reference evidence="1 2" key="1">
    <citation type="submission" date="2018-10" db="EMBL/GenBank/DDBJ databases">
        <title>Genomic Encyclopedia of Archaeal and Bacterial Type Strains, Phase II (KMG-II): from individual species to whole genera.</title>
        <authorList>
            <person name="Goeker M."/>
        </authorList>
    </citation>
    <scope>NUCLEOTIDE SEQUENCE [LARGE SCALE GENOMIC DNA]</scope>
    <source>
        <strain evidence="1 2">NSB1</strain>
    </source>
</reference>
<dbReference type="GeneID" id="92928861"/>
<dbReference type="AlphaFoldDB" id="A0A495WCJ2"/>
<dbReference type="Gene3D" id="3.20.20.80">
    <property type="entry name" value="Glycosidases"/>
    <property type="match status" value="1"/>
</dbReference>
<protein>
    <recommendedName>
        <fullName evidence="3">Xylosidase</fullName>
    </recommendedName>
</protein>
<dbReference type="EMBL" id="RBXN01000003">
    <property type="protein sequence ID" value="RKT58927.1"/>
    <property type="molecule type" value="Genomic_DNA"/>
</dbReference>
<evidence type="ECO:0008006" key="3">
    <source>
        <dbReference type="Google" id="ProtNLM"/>
    </source>
</evidence>
<gene>
    <name evidence="1" type="ORF">BC742_1060</name>
</gene>
<sequence length="492" mass="56611">MKLKYNLYIFWAVIGLCCISCSNKDDDHIPPAIQEPEKPAAPEIYNDLGFTPHVDGEPFNTYRGLVMAGYQGWFGAPGDGCPHSDHSNTAWYHYRENDRFEPGVLRNSIDFWPDMSEYETQYTPGKFILPNGEKATVFSSYDESTVMLHFKWMKDYGLDGVFMQRFVGEVINNPDGKAHFNKVLASAMKASNQYQRAICVMYDLGGFMSDNTRNADAVLADAQEILDTYRLKDRNVQKYYLYENEKPLIVLWGVGFNDNRPYNMNDVEQLMNGLKEKGFSIMLGVPTYWRERRNDAIPDAKLHDLIKMADVIMPWFVGRYGKSDYSNFHNLIQQDIAWCKENNVAYAPLCFPGSSDRNMHPNNSINPRYGGQFLWDQMYFCIKSGAQMLYIAMFDEIDEGTAIFKCLNESDVPSNEAEDDYYVVYQNNSYRMTQSKVEVTGANEWCQLAKDLKVKFQGVEDGLPTDHYLWLTGQGRKMLRGEVPLKSSWPAR</sequence>
<dbReference type="Proteomes" id="UP000269493">
    <property type="component" value="Unassembled WGS sequence"/>
</dbReference>
<evidence type="ECO:0000313" key="2">
    <source>
        <dbReference type="Proteomes" id="UP000269493"/>
    </source>
</evidence>
<accession>A0A495WCJ2</accession>
<organism evidence="1 2">
    <name type="scientific">Coprobacter fastidiosus NSB1 = JCM 33896</name>
    <dbReference type="NCBI Taxonomy" id="1349822"/>
    <lineage>
        <taxon>Bacteria</taxon>
        <taxon>Pseudomonadati</taxon>
        <taxon>Bacteroidota</taxon>
        <taxon>Bacteroidia</taxon>
        <taxon>Bacteroidales</taxon>
        <taxon>Barnesiellaceae</taxon>
        <taxon>Coprobacter</taxon>
    </lineage>
</organism>
<name>A0A495WCJ2_9BACT</name>
<keyword evidence="2" id="KW-1185">Reference proteome</keyword>
<dbReference type="CDD" id="cd11576">
    <property type="entry name" value="GH99_GH71_like_2"/>
    <property type="match status" value="1"/>
</dbReference>
<comment type="caution">
    <text evidence="1">The sequence shown here is derived from an EMBL/GenBank/DDBJ whole genome shotgun (WGS) entry which is preliminary data.</text>
</comment>